<comment type="caution">
    <text evidence="1">The sequence shown here is derived from an EMBL/GenBank/DDBJ whole genome shotgun (WGS) entry which is preliminary data.</text>
</comment>
<organism evidence="1 2">
    <name type="scientific">Fimbriiglobus ruber</name>
    <dbReference type="NCBI Taxonomy" id="1908690"/>
    <lineage>
        <taxon>Bacteria</taxon>
        <taxon>Pseudomonadati</taxon>
        <taxon>Planctomycetota</taxon>
        <taxon>Planctomycetia</taxon>
        <taxon>Gemmatales</taxon>
        <taxon>Gemmataceae</taxon>
        <taxon>Fimbriiglobus</taxon>
    </lineage>
</organism>
<evidence type="ECO:0000313" key="2">
    <source>
        <dbReference type="Proteomes" id="UP000214646"/>
    </source>
</evidence>
<proteinExistence type="predicted"/>
<reference evidence="2" key="1">
    <citation type="submission" date="2017-06" db="EMBL/GenBank/DDBJ databases">
        <title>Genome analysis of Fimbriiglobus ruber SP5, the first member of the order Planctomycetales with confirmed chitinolytic capability.</title>
        <authorList>
            <person name="Ravin N.V."/>
            <person name="Rakitin A.L."/>
            <person name="Ivanova A.A."/>
            <person name="Beletsky A.V."/>
            <person name="Kulichevskaya I.S."/>
            <person name="Mardanov A.V."/>
            <person name="Dedysh S.N."/>
        </authorList>
    </citation>
    <scope>NUCLEOTIDE SEQUENCE [LARGE SCALE GENOMIC DNA]</scope>
    <source>
        <strain evidence="2">SP5</strain>
    </source>
</reference>
<dbReference type="RefSeq" id="WP_088252085.1">
    <property type="nucleotide sequence ID" value="NZ_NIDE01000001.1"/>
</dbReference>
<dbReference type="Proteomes" id="UP000214646">
    <property type="component" value="Unassembled WGS sequence"/>
</dbReference>
<dbReference type="SUPFAM" id="SSF48452">
    <property type="entry name" value="TPR-like"/>
    <property type="match status" value="1"/>
</dbReference>
<dbReference type="Gene3D" id="1.25.40.10">
    <property type="entry name" value="Tetratricopeptide repeat domain"/>
    <property type="match status" value="1"/>
</dbReference>
<dbReference type="OrthoDB" id="9915848at2"/>
<protein>
    <submittedName>
        <fullName evidence="1">Uncharacterized protein</fullName>
    </submittedName>
</protein>
<keyword evidence="2" id="KW-1185">Reference proteome</keyword>
<accession>A0A225E054</accession>
<dbReference type="InterPro" id="IPR011990">
    <property type="entry name" value="TPR-like_helical_dom_sf"/>
</dbReference>
<evidence type="ECO:0000313" key="1">
    <source>
        <dbReference type="EMBL" id="OWK46922.1"/>
    </source>
</evidence>
<name>A0A225E054_9BACT</name>
<dbReference type="AlphaFoldDB" id="A0A225E054"/>
<gene>
    <name evidence="1" type="ORF">FRUB_00621</name>
</gene>
<sequence length="265" mass="28582">MSMMLNFYHSSWARARELATSGHRADALAALAPLLQTPAGPDVPQRLVLLAHRLAARLYAAAEQYRKARRFLYAAEKLDATGAEIQYELGTAFENDPYGCDRRAARRFRRAVSLGSGNAKYLAALGRALVRINRVGSGVKHLRAAAATVGADADVLRVVVDGLCDAGRAALAWKVITKALFLAPGNKALRQLSEEVRYALALARVGQDQTRTQRRPGPAGPHLLPFIRVYSGEAATGGATVRMDAGSRPFPHIGRVRAYRAGRGG</sequence>
<dbReference type="EMBL" id="NIDE01000001">
    <property type="protein sequence ID" value="OWK46922.1"/>
    <property type="molecule type" value="Genomic_DNA"/>
</dbReference>